<dbReference type="eggNOG" id="ENOG502ZU95">
    <property type="taxonomic scope" value="Bacteria"/>
</dbReference>
<dbReference type="EMBL" id="APLQ01000008">
    <property type="protein sequence ID" value="ENO16940.1"/>
    <property type="molecule type" value="Genomic_DNA"/>
</dbReference>
<dbReference type="HOGENOM" id="CLU_1834404_0_0_6"/>
<keyword evidence="2" id="KW-1185">Reference proteome</keyword>
<dbReference type="PATRIC" id="fig|626887.3.peg.315"/>
<dbReference type="RefSeq" id="WP_004582880.1">
    <property type="nucleotide sequence ID" value="NZ_AP028878.1"/>
</dbReference>
<gene>
    <name evidence="1" type="ORF">J057_01675</name>
</gene>
<dbReference type="AlphaFoldDB" id="N6W319"/>
<sequence length="139" mass="15687">MKLSNPRFKEASFVRTTFVATPEHKTTIKDLESPEYWSHVAAQLKPFDKIEVIPEDGSFYAELLVIDVKRAAATVSVLCHHKLCSDKAPEADAEYVMEFSGGHTKWRVKRVSDNEVLKDGMTKDEAQKYLSSHEKAMAA</sequence>
<organism evidence="1 2">
    <name type="scientific">Marinobacter nanhaiticus D15-8W</name>
    <dbReference type="NCBI Taxonomy" id="626887"/>
    <lineage>
        <taxon>Bacteria</taxon>
        <taxon>Pseudomonadati</taxon>
        <taxon>Pseudomonadota</taxon>
        <taxon>Gammaproteobacteria</taxon>
        <taxon>Pseudomonadales</taxon>
        <taxon>Marinobacteraceae</taxon>
        <taxon>Marinobacter</taxon>
    </lineage>
</organism>
<name>N6W319_9GAMM</name>
<protein>
    <submittedName>
        <fullName evidence="1">Uncharacterized protein</fullName>
    </submittedName>
</protein>
<dbReference type="Proteomes" id="UP000013165">
    <property type="component" value="Unassembled WGS sequence"/>
</dbReference>
<proteinExistence type="predicted"/>
<comment type="caution">
    <text evidence="1">The sequence shown here is derived from an EMBL/GenBank/DDBJ whole genome shotgun (WGS) entry which is preliminary data.</text>
</comment>
<evidence type="ECO:0000313" key="2">
    <source>
        <dbReference type="Proteomes" id="UP000013165"/>
    </source>
</evidence>
<dbReference type="STRING" id="626887.J057_01675"/>
<reference evidence="1 2" key="1">
    <citation type="journal article" date="2013" name="Genome Announc.">
        <title>Genome Sequence of the Polycyclic Aromatic Hydrocarbon-Degrading Bacterium Strain Marinobacter nanhaiticus D15-8WT.</title>
        <authorList>
            <person name="Cui Z."/>
            <person name="Gao W."/>
            <person name="Li Q."/>
            <person name="Xu G."/>
            <person name="Zheng L."/>
        </authorList>
    </citation>
    <scope>NUCLEOTIDE SEQUENCE [LARGE SCALE GENOMIC DNA]</scope>
    <source>
        <strain evidence="1 2">D15-8W</strain>
    </source>
</reference>
<accession>N6W319</accession>
<evidence type="ECO:0000313" key="1">
    <source>
        <dbReference type="EMBL" id="ENO16940.1"/>
    </source>
</evidence>